<accession>A0A6A4YUJ9</accession>
<proteinExistence type="predicted"/>
<comment type="caution">
    <text evidence="2">The sequence shown here is derived from an EMBL/GenBank/DDBJ whole genome shotgun (WGS) entry which is preliminary data.</text>
</comment>
<dbReference type="Proteomes" id="UP000469452">
    <property type="component" value="Unassembled WGS sequence"/>
</dbReference>
<feature type="compositionally biased region" description="Low complexity" evidence="1">
    <location>
        <begin position="625"/>
        <end position="638"/>
    </location>
</feature>
<feature type="compositionally biased region" description="Basic and acidic residues" evidence="1">
    <location>
        <begin position="490"/>
        <end position="517"/>
    </location>
</feature>
<evidence type="ECO:0000313" key="3">
    <source>
        <dbReference type="Proteomes" id="UP000469452"/>
    </source>
</evidence>
<sequence length="638" mass="68986">MSLPPTSSSRAALPITHRLVGAENYDDWFLELTSIILPGEALDSMATQCTEVEAVWSMKGLIRAFRVLDSDVRRIRHHLDAAANVQPGTTPPPPLTLDTHKVVGAALTEWLSINRSTNEVLAKAIRADIESKLKAESAAVSRACALVQASLSDTVRRDIAAANLEKCAHCIISKLRGKYCSEEQKHATAISVYQRLHAFKFRPHASLDANLQAFDKLRTAVEKLEGHPLSDSHLASALLAALPSCIMQDYYMWRGPKPSIPYQDMRRLLEQHWPDLTLKYPSILGPAPTALAVPVHGSAPATATTRSSALALPAFRDGASQREGYGQAAAAPWGAQGQDPMADWCGYCLSSGSHSTYTCTKLSRAFHQNAVRQDFVFPPGWAAIPPGELPPSGGGRRTQGGPSGHRGGKRHGKGGGRGGGTGTPFLNTIRQGYASSGPPGHATSGRSGYASMGQGGHSGYATRFASRPPAIAVAPATGTATTAKTAGTYRDDRGYYRDDRAPYRDDRGSYRDDRGPYRPDSGTNQDDRHYPAAAARRRSTKATPNRPPPPSVAKAAARTADYREDRGYYRDDRAPYRDDRGSYRDDRGPYRPDSGTNQDDRHYPAAAARRRSTKATPNRPPPPSVAKAAARRAAPPER</sequence>
<reference evidence="2 3" key="1">
    <citation type="submission" date="2019-06" db="EMBL/GenBank/DDBJ databases">
        <title>Genomics analysis of Aphanomyces spp. identifies a new class of oomycete effector associated with host adaptation.</title>
        <authorList>
            <person name="Gaulin E."/>
        </authorList>
    </citation>
    <scope>NUCLEOTIDE SEQUENCE [LARGE SCALE GENOMIC DNA]</scope>
    <source>
        <strain evidence="2 3">E</strain>
    </source>
</reference>
<dbReference type="VEuPathDB" id="FungiDB:H257_09384"/>
<feature type="region of interest" description="Disordered" evidence="1">
    <location>
        <begin position="382"/>
        <end position="463"/>
    </location>
</feature>
<gene>
    <name evidence="2" type="ORF">AaE_015978</name>
</gene>
<name>A0A6A4YUJ9_APHAT</name>
<organism evidence="2 3">
    <name type="scientific">Aphanomyces astaci</name>
    <name type="common">Crayfish plague agent</name>
    <dbReference type="NCBI Taxonomy" id="112090"/>
    <lineage>
        <taxon>Eukaryota</taxon>
        <taxon>Sar</taxon>
        <taxon>Stramenopiles</taxon>
        <taxon>Oomycota</taxon>
        <taxon>Saprolegniomycetes</taxon>
        <taxon>Saprolegniales</taxon>
        <taxon>Verrucalvaceae</taxon>
        <taxon>Aphanomyces</taxon>
    </lineage>
</organism>
<evidence type="ECO:0000313" key="2">
    <source>
        <dbReference type="EMBL" id="KAF0702374.1"/>
    </source>
</evidence>
<dbReference type="AlphaFoldDB" id="A0A6A4YUJ9"/>
<protein>
    <submittedName>
        <fullName evidence="2">Uncharacterized protein</fullName>
    </submittedName>
</protein>
<feature type="compositionally biased region" description="Gly residues" evidence="1">
    <location>
        <begin position="392"/>
        <end position="405"/>
    </location>
</feature>
<feature type="region of interest" description="Disordered" evidence="1">
    <location>
        <begin position="490"/>
        <end position="638"/>
    </location>
</feature>
<evidence type="ECO:0000256" key="1">
    <source>
        <dbReference type="SAM" id="MobiDB-lite"/>
    </source>
</evidence>
<feature type="compositionally biased region" description="Polar residues" evidence="1">
    <location>
        <begin position="425"/>
        <end position="434"/>
    </location>
</feature>
<dbReference type="EMBL" id="VJMI01021159">
    <property type="protein sequence ID" value="KAF0702374.1"/>
    <property type="molecule type" value="Genomic_DNA"/>
</dbReference>
<feature type="compositionally biased region" description="Basic and acidic residues" evidence="1">
    <location>
        <begin position="560"/>
        <end position="590"/>
    </location>
</feature>